<proteinExistence type="predicted"/>
<reference evidence="2 3" key="1">
    <citation type="submission" date="2016-12" db="EMBL/GenBank/DDBJ databases">
        <title>Draft genome of Tersicoccus phoenicis 1P05MA.</title>
        <authorList>
            <person name="Nakajima Y."/>
            <person name="Yoshizawa S."/>
            <person name="Nakamura K."/>
            <person name="Ogura Y."/>
            <person name="Hayashi T."/>
            <person name="Kogure K."/>
        </authorList>
    </citation>
    <scope>NUCLEOTIDE SEQUENCE [LARGE SCALE GENOMIC DNA]</scope>
    <source>
        <strain evidence="2 3">1p05MA</strain>
    </source>
</reference>
<evidence type="ECO:0000256" key="1">
    <source>
        <dbReference type="SAM" id="MobiDB-lite"/>
    </source>
</evidence>
<dbReference type="OrthoDB" id="10013348at2"/>
<dbReference type="Proteomes" id="UP000187085">
    <property type="component" value="Unassembled WGS sequence"/>
</dbReference>
<accession>A0A1R1LBF9</accession>
<evidence type="ECO:0000313" key="3">
    <source>
        <dbReference type="Proteomes" id="UP000187085"/>
    </source>
</evidence>
<keyword evidence="3" id="KW-1185">Reference proteome</keyword>
<protein>
    <submittedName>
        <fullName evidence="2">Uncharacterized protein</fullName>
    </submittedName>
</protein>
<dbReference type="STRING" id="554083.BKD30_07435"/>
<dbReference type="RefSeq" id="WP_076703628.1">
    <property type="nucleotide sequence ID" value="NZ_MRDE01000046.1"/>
</dbReference>
<comment type="caution">
    <text evidence="2">The sequence shown here is derived from an EMBL/GenBank/DDBJ whole genome shotgun (WGS) entry which is preliminary data.</text>
</comment>
<feature type="region of interest" description="Disordered" evidence="1">
    <location>
        <begin position="1"/>
        <end position="70"/>
    </location>
</feature>
<sequence length="70" mass="7524">MTERKPVLTETELAAEDFHDKPRPGGPEAPLVEAPEDALVPGTRRQDTTEDTDTEAELAPGDDVVPGADR</sequence>
<evidence type="ECO:0000313" key="2">
    <source>
        <dbReference type="EMBL" id="OMH24828.1"/>
    </source>
</evidence>
<dbReference type="AlphaFoldDB" id="A0A1R1LBF9"/>
<name>A0A1R1LBF9_9MICC</name>
<organism evidence="2 3">
    <name type="scientific">Tersicoccus phoenicis</name>
    <dbReference type="NCBI Taxonomy" id="554083"/>
    <lineage>
        <taxon>Bacteria</taxon>
        <taxon>Bacillati</taxon>
        <taxon>Actinomycetota</taxon>
        <taxon>Actinomycetes</taxon>
        <taxon>Micrococcales</taxon>
        <taxon>Micrococcaceae</taxon>
        <taxon>Tersicoccus</taxon>
    </lineage>
</organism>
<gene>
    <name evidence="2" type="ORF">BKD30_07435</name>
</gene>
<dbReference type="EMBL" id="MRDE01000046">
    <property type="protein sequence ID" value="OMH24828.1"/>
    <property type="molecule type" value="Genomic_DNA"/>
</dbReference>